<dbReference type="EMBL" id="BMXS01000026">
    <property type="protein sequence ID" value="GGY06413.1"/>
    <property type="molecule type" value="Genomic_DNA"/>
</dbReference>
<proteinExistence type="predicted"/>
<evidence type="ECO:0000313" key="3">
    <source>
        <dbReference type="Proteomes" id="UP000653056"/>
    </source>
</evidence>
<organism evidence="2 3">
    <name type="scientific">Litchfieldella qijiaojingensis</name>
    <dbReference type="NCBI Taxonomy" id="980347"/>
    <lineage>
        <taxon>Bacteria</taxon>
        <taxon>Pseudomonadati</taxon>
        <taxon>Pseudomonadota</taxon>
        <taxon>Gammaproteobacteria</taxon>
        <taxon>Oceanospirillales</taxon>
        <taxon>Halomonadaceae</taxon>
        <taxon>Litchfieldella</taxon>
    </lineage>
</organism>
<gene>
    <name evidence="2" type="ORF">GCM10007160_37420</name>
</gene>
<name>A0ABQ2Z7U8_9GAMM</name>
<evidence type="ECO:0000313" key="2">
    <source>
        <dbReference type="EMBL" id="GGY06413.1"/>
    </source>
</evidence>
<feature type="compositionally biased region" description="Gly residues" evidence="1">
    <location>
        <begin position="13"/>
        <end position="22"/>
    </location>
</feature>
<comment type="caution">
    <text evidence="2">The sequence shown here is derived from an EMBL/GenBank/DDBJ whole genome shotgun (WGS) entry which is preliminary data.</text>
</comment>
<sequence length="71" mass="7136">MGWWERNSLRDAFGGGAEGRPGGRIAATAAPTSGFVPIATQLNGRMKANAGVTVIAMGDATHASPVAQTPG</sequence>
<feature type="region of interest" description="Disordered" evidence="1">
    <location>
        <begin position="1"/>
        <end position="25"/>
    </location>
</feature>
<keyword evidence="3" id="KW-1185">Reference proteome</keyword>
<accession>A0ABQ2Z7U8</accession>
<protein>
    <submittedName>
        <fullName evidence="2">Uncharacterized protein</fullName>
    </submittedName>
</protein>
<evidence type="ECO:0000256" key="1">
    <source>
        <dbReference type="SAM" id="MobiDB-lite"/>
    </source>
</evidence>
<reference evidence="3" key="1">
    <citation type="journal article" date="2019" name="Int. J. Syst. Evol. Microbiol.">
        <title>The Global Catalogue of Microorganisms (GCM) 10K type strain sequencing project: providing services to taxonomists for standard genome sequencing and annotation.</title>
        <authorList>
            <consortium name="The Broad Institute Genomics Platform"/>
            <consortium name="The Broad Institute Genome Sequencing Center for Infectious Disease"/>
            <person name="Wu L."/>
            <person name="Ma J."/>
        </authorList>
    </citation>
    <scope>NUCLEOTIDE SEQUENCE [LARGE SCALE GENOMIC DNA]</scope>
    <source>
        <strain evidence="3">KCTC 22228</strain>
    </source>
</reference>
<dbReference type="Proteomes" id="UP000653056">
    <property type="component" value="Unassembled WGS sequence"/>
</dbReference>